<evidence type="ECO:0000313" key="3">
    <source>
        <dbReference type="Proteomes" id="UP000183954"/>
    </source>
</evidence>
<proteinExistence type="predicted"/>
<keyword evidence="1" id="KW-0812">Transmembrane</keyword>
<evidence type="ECO:0000256" key="1">
    <source>
        <dbReference type="SAM" id="Phobius"/>
    </source>
</evidence>
<dbReference type="AlphaFoldDB" id="A0A1M5QFN6"/>
<gene>
    <name evidence="2" type="ORF">SAMN02746098_00249</name>
</gene>
<dbReference type="Proteomes" id="UP000183954">
    <property type="component" value="Unassembled WGS sequence"/>
</dbReference>
<accession>A0A1M5QFN6</accession>
<keyword evidence="3" id="KW-1185">Reference proteome</keyword>
<evidence type="ECO:0000313" key="2">
    <source>
        <dbReference type="EMBL" id="SHH13015.1"/>
    </source>
</evidence>
<reference evidence="3" key="1">
    <citation type="submission" date="2016-11" db="EMBL/GenBank/DDBJ databases">
        <authorList>
            <person name="Varghese N."/>
            <person name="Submissions S."/>
        </authorList>
    </citation>
    <scope>NUCLEOTIDE SEQUENCE [LARGE SCALE GENOMIC DNA]</scope>
    <source>
        <strain evidence="3">DSM 15449</strain>
    </source>
</reference>
<sequence>MVFDWFNLSLWLFALISGISLLILSGSKRYIDWIKERMPMSEARTVKMEKKWGYRPCYYIIIKFITSSIKTLTGGRIIRSKCL</sequence>
<name>A0A1M5QFN6_9FIRM</name>
<keyword evidence="1" id="KW-0472">Membrane</keyword>
<protein>
    <submittedName>
        <fullName evidence="2">Uncharacterized protein</fullName>
    </submittedName>
</protein>
<feature type="transmembrane region" description="Helical" evidence="1">
    <location>
        <begin position="6"/>
        <end position="25"/>
    </location>
</feature>
<dbReference type="EMBL" id="FQXJ01000003">
    <property type="protein sequence ID" value="SHH13015.1"/>
    <property type="molecule type" value="Genomic_DNA"/>
</dbReference>
<keyword evidence="1" id="KW-1133">Transmembrane helix</keyword>
<organism evidence="2 3">
    <name type="scientific">Desulfosporosinus lacus DSM 15449</name>
    <dbReference type="NCBI Taxonomy" id="1121420"/>
    <lineage>
        <taxon>Bacteria</taxon>
        <taxon>Bacillati</taxon>
        <taxon>Bacillota</taxon>
        <taxon>Clostridia</taxon>
        <taxon>Eubacteriales</taxon>
        <taxon>Desulfitobacteriaceae</taxon>
        <taxon>Desulfosporosinus</taxon>
    </lineage>
</organism>